<name>A0A803LX63_CHEQI</name>
<reference evidence="7" key="1">
    <citation type="journal article" date="2017" name="Nature">
        <title>The genome of Chenopodium quinoa.</title>
        <authorList>
            <person name="Jarvis D.E."/>
            <person name="Ho Y.S."/>
            <person name="Lightfoot D.J."/>
            <person name="Schmoeckel S.M."/>
            <person name="Li B."/>
            <person name="Borm T.J.A."/>
            <person name="Ohyanagi H."/>
            <person name="Mineta K."/>
            <person name="Michell C.T."/>
            <person name="Saber N."/>
            <person name="Kharbatia N.M."/>
            <person name="Rupper R.R."/>
            <person name="Sharp A.R."/>
            <person name="Dally N."/>
            <person name="Boughton B.A."/>
            <person name="Woo Y.H."/>
            <person name="Gao G."/>
            <person name="Schijlen E.G.W.M."/>
            <person name="Guo X."/>
            <person name="Momin A.A."/>
            <person name="Negrao S."/>
            <person name="Al-Babili S."/>
            <person name="Gehring C."/>
            <person name="Roessner U."/>
            <person name="Jung C."/>
            <person name="Murphy K."/>
            <person name="Arold S.T."/>
            <person name="Gojobori T."/>
            <person name="van der Linden C.G."/>
            <person name="van Loo E.N."/>
            <person name="Jellen E.N."/>
            <person name="Maughan P.J."/>
            <person name="Tester M."/>
        </authorList>
    </citation>
    <scope>NUCLEOTIDE SEQUENCE [LARGE SCALE GENOMIC DNA]</scope>
    <source>
        <strain evidence="7">cv. PI 614886</strain>
    </source>
</reference>
<feature type="transmembrane region" description="Helical" evidence="6">
    <location>
        <begin position="44"/>
        <end position="64"/>
    </location>
</feature>
<keyword evidence="8" id="KW-1185">Reference proteome</keyword>
<sequence length="137" mass="15383">MHEHNGMHEHNKMHDHNNMMKHMTFYWGKDGEILFSGWPGTHTGMYVLALVIIFVLAILVEWLAGTTLAKPGDKDVTSDQLLRTLVHALRMGLAYLLMLAVMSFNVGVFIVVIVGHALGYMIFGPSQEGSEDLELFN</sequence>
<dbReference type="PANTHER" id="PTHR12483">
    <property type="entry name" value="SOLUTE CARRIER FAMILY 31 COPPER TRANSPORTERS"/>
    <property type="match status" value="1"/>
</dbReference>
<evidence type="ECO:0000256" key="2">
    <source>
        <dbReference type="ARBA" id="ARBA00022692"/>
    </source>
</evidence>
<protein>
    <recommendedName>
        <fullName evidence="6">Copper transport protein</fullName>
    </recommendedName>
</protein>
<keyword evidence="6" id="KW-0406">Ion transport</keyword>
<evidence type="ECO:0000256" key="1">
    <source>
        <dbReference type="ARBA" id="ARBA00006921"/>
    </source>
</evidence>
<evidence type="ECO:0000313" key="7">
    <source>
        <dbReference type="EnsemblPlants" id="AUR62020064-RA:cds"/>
    </source>
</evidence>
<evidence type="ECO:0000313" key="8">
    <source>
        <dbReference type="Proteomes" id="UP000596660"/>
    </source>
</evidence>
<evidence type="ECO:0000256" key="4">
    <source>
        <dbReference type="ARBA" id="ARBA00022989"/>
    </source>
</evidence>
<keyword evidence="2 6" id="KW-0812">Transmembrane</keyword>
<feature type="transmembrane region" description="Helical" evidence="6">
    <location>
        <begin position="93"/>
        <end position="123"/>
    </location>
</feature>
<dbReference type="OMA" id="GPMAPMA"/>
<comment type="similarity">
    <text evidence="1 6">Belongs to the copper transporter (Ctr) (TC 1.A.56) family. SLC31A subfamily.</text>
</comment>
<dbReference type="Pfam" id="PF04145">
    <property type="entry name" value="Ctr"/>
    <property type="match status" value="2"/>
</dbReference>
<keyword evidence="4 6" id="KW-1133">Transmembrane helix</keyword>
<accession>A0A803LX63</accession>
<proteinExistence type="inferred from homology"/>
<dbReference type="PANTHER" id="PTHR12483:SF42">
    <property type="entry name" value="COPPER TRANSPORTER 4"/>
    <property type="match status" value="1"/>
</dbReference>
<dbReference type="EnsemblPlants" id="AUR62020064-RA">
    <property type="protein sequence ID" value="AUR62020064-RA:cds"/>
    <property type="gene ID" value="AUR62020064"/>
</dbReference>
<evidence type="ECO:0000256" key="3">
    <source>
        <dbReference type="ARBA" id="ARBA00022796"/>
    </source>
</evidence>
<evidence type="ECO:0000256" key="5">
    <source>
        <dbReference type="ARBA" id="ARBA00023136"/>
    </source>
</evidence>
<dbReference type="Gramene" id="AUR62020064-RA">
    <property type="protein sequence ID" value="AUR62020064-RA:cds"/>
    <property type="gene ID" value="AUR62020064"/>
</dbReference>
<keyword evidence="5 6" id="KW-0472">Membrane</keyword>
<dbReference type="AlphaFoldDB" id="A0A803LX63"/>
<evidence type="ECO:0000256" key="6">
    <source>
        <dbReference type="RuleBase" id="RU367022"/>
    </source>
</evidence>
<keyword evidence="3 6" id="KW-0187">Copper transport</keyword>
<comment type="subcellular location">
    <subcellularLocation>
        <location evidence="6">Membrane</location>
        <topology evidence="6">Multi-pass membrane protein</topology>
    </subcellularLocation>
</comment>
<dbReference type="Proteomes" id="UP000596660">
    <property type="component" value="Unplaced"/>
</dbReference>
<organism evidence="7 8">
    <name type="scientific">Chenopodium quinoa</name>
    <name type="common">Quinoa</name>
    <dbReference type="NCBI Taxonomy" id="63459"/>
    <lineage>
        <taxon>Eukaryota</taxon>
        <taxon>Viridiplantae</taxon>
        <taxon>Streptophyta</taxon>
        <taxon>Embryophyta</taxon>
        <taxon>Tracheophyta</taxon>
        <taxon>Spermatophyta</taxon>
        <taxon>Magnoliopsida</taxon>
        <taxon>eudicotyledons</taxon>
        <taxon>Gunneridae</taxon>
        <taxon>Pentapetalae</taxon>
        <taxon>Caryophyllales</taxon>
        <taxon>Chenopodiaceae</taxon>
        <taxon>Chenopodioideae</taxon>
        <taxon>Atripliceae</taxon>
        <taxon>Chenopodium</taxon>
    </lineage>
</organism>
<reference evidence="7" key="2">
    <citation type="submission" date="2021-03" db="UniProtKB">
        <authorList>
            <consortium name="EnsemblPlants"/>
        </authorList>
    </citation>
    <scope>IDENTIFICATION</scope>
</reference>
<dbReference type="GO" id="GO:0005375">
    <property type="term" value="F:copper ion transmembrane transporter activity"/>
    <property type="evidence" value="ECO:0007669"/>
    <property type="project" value="UniProtKB-UniRule"/>
</dbReference>
<keyword evidence="6" id="KW-0813">Transport</keyword>
<keyword evidence="6" id="KW-0186">Copper</keyword>
<dbReference type="InterPro" id="IPR007274">
    <property type="entry name" value="Cop_transporter"/>
</dbReference>
<dbReference type="GO" id="GO:0005886">
    <property type="term" value="C:plasma membrane"/>
    <property type="evidence" value="ECO:0007669"/>
    <property type="project" value="TreeGrafter"/>
</dbReference>